<accession>A0A087GBH7</accession>
<evidence type="ECO:0000313" key="2">
    <source>
        <dbReference type="Proteomes" id="UP000029120"/>
    </source>
</evidence>
<gene>
    <name evidence="1" type="ordered locus">AALP_Aa8g354300</name>
</gene>
<proteinExistence type="predicted"/>
<reference evidence="2" key="1">
    <citation type="journal article" date="2015" name="Nat. Plants">
        <title>Genome expansion of Arabis alpina linked with retrotransposition and reduced symmetric DNA methylation.</title>
        <authorList>
            <person name="Willing E.M."/>
            <person name="Rawat V."/>
            <person name="Mandakova T."/>
            <person name="Maumus F."/>
            <person name="James G.V."/>
            <person name="Nordstroem K.J."/>
            <person name="Becker C."/>
            <person name="Warthmann N."/>
            <person name="Chica C."/>
            <person name="Szarzynska B."/>
            <person name="Zytnicki M."/>
            <person name="Albani M.C."/>
            <person name="Kiefer C."/>
            <person name="Bergonzi S."/>
            <person name="Castaings L."/>
            <person name="Mateos J.L."/>
            <person name="Berns M.C."/>
            <person name="Bujdoso N."/>
            <person name="Piofczyk T."/>
            <person name="de Lorenzo L."/>
            <person name="Barrero-Sicilia C."/>
            <person name="Mateos I."/>
            <person name="Piednoel M."/>
            <person name="Hagmann J."/>
            <person name="Chen-Min-Tao R."/>
            <person name="Iglesias-Fernandez R."/>
            <person name="Schuster S.C."/>
            <person name="Alonso-Blanco C."/>
            <person name="Roudier F."/>
            <person name="Carbonero P."/>
            <person name="Paz-Ares J."/>
            <person name="Davis S.J."/>
            <person name="Pecinka A."/>
            <person name="Quesneville H."/>
            <person name="Colot V."/>
            <person name="Lysak M.A."/>
            <person name="Weigel D."/>
            <person name="Coupland G."/>
            <person name="Schneeberger K."/>
        </authorList>
    </citation>
    <scope>NUCLEOTIDE SEQUENCE [LARGE SCALE GENOMIC DNA]</scope>
    <source>
        <strain evidence="2">cv. Pajares</strain>
    </source>
</reference>
<sequence>MIVNKRRFLKIAKKWHQRASLKKKRISLQRAFATSGTSTAAADGCFGVYTALLFR</sequence>
<dbReference type="EMBL" id="CM002876">
    <property type="protein sequence ID" value="KFK27229.1"/>
    <property type="molecule type" value="Genomic_DNA"/>
</dbReference>
<dbReference type="Gramene" id="KFK27229">
    <property type="protein sequence ID" value="KFK27229"/>
    <property type="gene ID" value="AALP_AA8G354300"/>
</dbReference>
<keyword evidence="2" id="KW-1185">Reference proteome</keyword>
<dbReference type="Proteomes" id="UP000029120">
    <property type="component" value="Chromosome 8"/>
</dbReference>
<organism evidence="1 2">
    <name type="scientific">Arabis alpina</name>
    <name type="common">Alpine rock-cress</name>
    <dbReference type="NCBI Taxonomy" id="50452"/>
    <lineage>
        <taxon>Eukaryota</taxon>
        <taxon>Viridiplantae</taxon>
        <taxon>Streptophyta</taxon>
        <taxon>Embryophyta</taxon>
        <taxon>Tracheophyta</taxon>
        <taxon>Spermatophyta</taxon>
        <taxon>Magnoliopsida</taxon>
        <taxon>eudicotyledons</taxon>
        <taxon>Gunneridae</taxon>
        <taxon>Pentapetalae</taxon>
        <taxon>rosids</taxon>
        <taxon>malvids</taxon>
        <taxon>Brassicales</taxon>
        <taxon>Brassicaceae</taxon>
        <taxon>Arabideae</taxon>
        <taxon>Arabis</taxon>
    </lineage>
</organism>
<name>A0A087GBH7_ARAAL</name>
<protein>
    <submittedName>
        <fullName evidence="1">Uncharacterized protein</fullName>
    </submittedName>
</protein>
<evidence type="ECO:0000313" key="1">
    <source>
        <dbReference type="EMBL" id="KFK27229.1"/>
    </source>
</evidence>
<dbReference type="AlphaFoldDB" id="A0A087GBH7"/>